<name>A0ACB8UHF5_9APHY</name>
<accession>A0ACB8UHF5</accession>
<organism evidence="1 2">
    <name type="scientific">Irpex rosettiformis</name>
    <dbReference type="NCBI Taxonomy" id="378272"/>
    <lineage>
        <taxon>Eukaryota</taxon>
        <taxon>Fungi</taxon>
        <taxon>Dikarya</taxon>
        <taxon>Basidiomycota</taxon>
        <taxon>Agaricomycotina</taxon>
        <taxon>Agaricomycetes</taxon>
        <taxon>Polyporales</taxon>
        <taxon>Irpicaceae</taxon>
        <taxon>Irpex</taxon>
    </lineage>
</organism>
<evidence type="ECO:0000313" key="1">
    <source>
        <dbReference type="EMBL" id="KAI0093711.1"/>
    </source>
</evidence>
<dbReference type="EMBL" id="MU274901">
    <property type="protein sequence ID" value="KAI0093711.1"/>
    <property type="molecule type" value="Genomic_DNA"/>
</dbReference>
<keyword evidence="2" id="KW-1185">Reference proteome</keyword>
<proteinExistence type="predicted"/>
<gene>
    <name evidence="1" type="ORF">BDY19DRAFT_268888</name>
</gene>
<sequence length="626" mass="70723">MEFESSLNALMGTLVQLYCAEPCLSFSDSGTLLLRKATRDAKMLVFDNNIAGLNAILNQVNTSITTLAVSVRRARNSLCDINRLPFDIMHTIFHFATHSMREPFTDYADWATLASHHQPLRLSQVCSHWRAVALEQRTLWSILDVTKMSKFCIQLFQQRSGECPLTIACPVWYKTRWEGFWVQPAMGHRIKTLELSLPPVGAHNSAQSLYHYSSAPLLETLHLSNYGAPMPLTHIFPGGTPRLRELHIKGFGIEWRSGFYKNLTTLCLYDSRLSCELPERHLEDLLKMIGDSPNIERLEYSLLAYGRDPNAQPSENSLHFEEESSAAINPTRHVPLNRLRQFRLVMPTSKSAAYLLERITYTDALQHLDIDIWGTCNLADLLRSDVLPPWMFLPMHEAHFEFSPGRCETYTLTSRFGLTQRSDTGSLHRSFLLSWSSESPSYEEVRDITTLLERDYSALTIQSQNIKFGALAPWANPTDLETLCASTLLLDLRPCSASVRTLRLSLDDSTHTSGLIQMIAEELKLVKLYPHMATPVTYWYNLVAIEVANSPALTLRELGAITSLAEFLPKYGHLQSLTVLDCTIVAGEDEVDDNNGLLETIFSRLRTLPHLTIVRDDKVYAASANS</sequence>
<dbReference type="Proteomes" id="UP001055072">
    <property type="component" value="Unassembled WGS sequence"/>
</dbReference>
<protein>
    <submittedName>
        <fullName evidence="1">Uncharacterized protein</fullName>
    </submittedName>
</protein>
<reference evidence="1" key="1">
    <citation type="journal article" date="2021" name="Environ. Microbiol.">
        <title>Gene family expansions and transcriptome signatures uncover fungal adaptations to wood decay.</title>
        <authorList>
            <person name="Hage H."/>
            <person name="Miyauchi S."/>
            <person name="Viragh M."/>
            <person name="Drula E."/>
            <person name="Min B."/>
            <person name="Chaduli D."/>
            <person name="Navarro D."/>
            <person name="Favel A."/>
            <person name="Norest M."/>
            <person name="Lesage-Meessen L."/>
            <person name="Balint B."/>
            <person name="Merenyi Z."/>
            <person name="de Eugenio L."/>
            <person name="Morin E."/>
            <person name="Martinez A.T."/>
            <person name="Baldrian P."/>
            <person name="Stursova M."/>
            <person name="Martinez M.J."/>
            <person name="Novotny C."/>
            <person name="Magnuson J.K."/>
            <person name="Spatafora J.W."/>
            <person name="Maurice S."/>
            <person name="Pangilinan J."/>
            <person name="Andreopoulos W."/>
            <person name="LaButti K."/>
            <person name="Hundley H."/>
            <person name="Na H."/>
            <person name="Kuo A."/>
            <person name="Barry K."/>
            <person name="Lipzen A."/>
            <person name="Henrissat B."/>
            <person name="Riley R."/>
            <person name="Ahrendt S."/>
            <person name="Nagy L.G."/>
            <person name="Grigoriev I.V."/>
            <person name="Martin F."/>
            <person name="Rosso M.N."/>
        </authorList>
    </citation>
    <scope>NUCLEOTIDE SEQUENCE</scope>
    <source>
        <strain evidence="1">CBS 384.51</strain>
    </source>
</reference>
<comment type="caution">
    <text evidence="1">The sequence shown here is derived from an EMBL/GenBank/DDBJ whole genome shotgun (WGS) entry which is preliminary data.</text>
</comment>
<evidence type="ECO:0000313" key="2">
    <source>
        <dbReference type="Proteomes" id="UP001055072"/>
    </source>
</evidence>